<reference evidence="1 2" key="1">
    <citation type="submission" date="2016-04" db="EMBL/GenBank/DDBJ databases">
        <title>Genome analyses suggest a sexual origin of heterokaryosis in a supposedly ancient asexual fungus.</title>
        <authorList>
            <person name="Ropars J."/>
            <person name="Sedzielewska K."/>
            <person name="Noel J."/>
            <person name="Charron P."/>
            <person name="Farinelli L."/>
            <person name="Marton T."/>
            <person name="Kruger M."/>
            <person name="Pelin A."/>
            <person name="Brachmann A."/>
            <person name="Corradi N."/>
        </authorList>
    </citation>
    <scope>NUCLEOTIDE SEQUENCE [LARGE SCALE GENOMIC DNA]</scope>
    <source>
        <strain evidence="1 2">C2</strain>
    </source>
</reference>
<gene>
    <name evidence="1" type="ORF">RhiirC2_787969</name>
</gene>
<comment type="caution">
    <text evidence="1">The sequence shown here is derived from an EMBL/GenBank/DDBJ whole genome shotgun (WGS) entry which is preliminary data.</text>
</comment>
<accession>A0A2N1MR34</accession>
<dbReference type="VEuPathDB" id="FungiDB:RhiirA1_479924"/>
<protein>
    <submittedName>
        <fullName evidence="1">Uncharacterized protein</fullName>
    </submittedName>
</protein>
<organism evidence="1 2">
    <name type="scientific">Rhizophagus irregularis</name>
    <dbReference type="NCBI Taxonomy" id="588596"/>
    <lineage>
        <taxon>Eukaryota</taxon>
        <taxon>Fungi</taxon>
        <taxon>Fungi incertae sedis</taxon>
        <taxon>Mucoromycota</taxon>
        <taxon>Glomeromycotina</taxon>
        <taxon>Glomeromycetes</taxon>
        <taxon>Glomerales</taxon>
        <taxon>Glomeraceae</taxon>
        <taxon>Rhizophagus</taxon>
    </lineage>
</organism>
<proteinExistence type="predicted"/>
<sequence>MLNILLNNSSASDRKKIKLSALDCWNYETPSPSCLWLTRGLLPAHLSTFLKQYFPLSVVYKNISLLLNDFQVELYGKIWLCQNVLFHAWEESQGISAAFKLCDLSSNSPSITTSLQIYNSSLTTVSQDSWISWISSFIIRGGS</sequence>
<dbReference type="AlphaFoldDB" id="A0A2N1MR34"/>
<name>A0A2N1MR34_9GLOM</name>
<dbReference type="EMBL" id="LLXL01001507">
    <property type="protein sequence ID" value="PKK64095.1"/>
    <property type="molecule type" value="Genomic_DNA"/>
</dbReference>
<dbReference type="Proteomes" id="UP000233469">
    <property type="component" value="Unassembled WGS sequence"/>
</dbReference>
<evidence type="ECO:0000313" key="2">
    <source>
        <dbReference type="Proteomes" id="UP000233469"/>
    </source>
</evidence>
<evidence type="ECO:0000313" key="1">
    <source>
        <dbReference type="EMBL" id="PKK64095.1"/>
    </source>
</evidence>
<reference evidence="1 2" key="2">
    <citation type="submission" date="2017-10" db="EMBL/GenBank/DDBJ databases">
        <title>Extensive intraspecific genome diversity in a model arbuscular mycorrhizal fungus.</title>
        <authorList>
            <person name="Chen E.C.H."/>
            <person name="Morin E."/>
            <person name="Baudet D."/>
            <person name="Noel J."/>
            <person name="Ndikumana S."/>
            <person name="Charron P."/>
            <person name="St-Onge C."/>
            <person name="Giorgi J."/>
            <person name="Grigoriev I.V."/>
            <person name="Roux C."/>
            <person name="Martin F.M."/>
            <person name="Corradi N."/>
        </authorList>
    </citation>
    <scope>NUCLEOTIDE SEQUENCE [LARGE SCALE GENOMIC DNA]</scope>
    <source>
        <strain evidence="1 2">C2</strain>
    </source>
</reference>